<feature type="domain" description="S1 motif" evidence="8">
    <location>
        <begin position="620"/>
        <end position="700"/>
    </location>
</feature>
<dbReference type="GO" id="GO:0003723">
    <property type="term" value="F:RNA binding"/>
    <property type="evidence" value="ECO:0007669"/>
    <property type="project" value="UniProtKB-UniRule"/>
</dbReference>
<dbReference type="InterPro" id="IPR050180">
    <property type="entry name" value="RNR_Ribonuclease"/>
</dbReference>
<dbReference type="PROSITE" id="PS50126">
    <property type="entry name" value="S1"/>
    <property type="match status" value="1"/>
</dbReference>
<gene>
    <name evidence="7 9" type="primary">rnr</name>
    <name evidence="9" type="ORF">E1I18_02370</name>
</gene>
<evidence type="ECO:0000256" key="3">
    <source>
        <dbReference type="ARBA" id="ARBA00022722"/>
    </source>
</evidence>
<evidence type="ECO:0000313" key="10">
    <source>
        <dbReference type="Proteomes" id="UP000320801"/>
    </source>
</evidence>
<dbReference type="GO" id="GO:0006402">
    <property type="term" value="P:mRNA catabolic process"/>
    <property type="evidence" value="ECO:0007669"/>
    <property type="project" value="TreeGrafter"/>
</dbReference>
<accession>A0A507SJV1</accession>
<dbReference type="EC" id="3.1.13.1" evidence="7"/>
<protein>
    <recommendedName>
        <fullName evidence="7">Ribonuclease R</fullName>
        <shortName evidence="7">RNase R</shortName>
        <ecNumber evidence="7">3.1.13.1</ecNumber>
    </recommendedName>
</protein>
<dbReference type="SMART" id="SM00955">
    <property type="entry name" value="RNB"/>
    <property type="match status" value="1"/>
</dbReference>
<dbReference type="SMART" id="SM00316">
    <property type="entry name" value="S1"/>
    <property type="match status" value="1"/>
</dbReference>
<dbReference type="CDD" id="cd04471">
    <property type="entry name" value="S1_RNase_R"/>
    <property type="match status" value="1"/>
</dbReference>
<sequence length="727" mass="83349">MKTEKIYNFIKSRPGCNFLAIAKGCMVPFNKNKELTFVLKKMINNNMIVMTRELTYFAIKHIGTVEGVLKYAQEGKFGFIDIENTENEEKISCFVAASNFNKALSGDLVRAQIYQNLDHNEQKTFGIVSEIIERSSKKIAGVIELFDGNMVFKPLKREHKNLSFSIKEFLVDARIDDLVMAKVVSYHDDKVEINIIEKVSNTADPLCYVKSLLSERDLPKSFNTEVENEANKIPDKIDEKGMKKREDFRNELVVTIDGDTTKDYDDAISVKKIDNKYYELAVHIADVSYYVQENSAIDKEALKRGTSTYLANQVIPMLPEKLSNGICSLNPNEDRFTMSAIITIDNNGKTINSRLTQGIINSKYRLTYGRVNDFIENKKRFNDNNLNKMLGLAYELTQKIRKVKNDEGYIDLEIEEPKVILDENGKVLDIVVQKNGVSEAMIEDFMVRANEEVAKILTEHKIPLLYRIHDVPSDEKIQNFKQVMSALNIKVDLDTTNITPKSFQEAIEKIKKQRFDSFLQVMFLRTMSKAIYSPQNIGHFGLASKFYCHFTSPIRRYPDLIVHRAIRDVLLNNDRTKIEHMNKILPAIADANSVAEQNALQVERDTNDLLYAEYFRDKIGQTFTCQIVSIVKFGMFVEFKNKTNALIHVSTMCDDDYSPNTEMTELVGRVTKNRYKLGDKVAIVVIKTDPINGKVDACLVSNYAQYYKDLKKNISTVKKSFKNYDKK</sequence>
<comment type="caution">
    <text evidence="9">The sequence shown here is derived from an EMBL/GenBank/DDBJ whole genome shotgun (WGS) entry which is preliminary data.</text>
</comment>
<evidence type="ECO:0000259" key="8">
    <source>
        <dbReference type="PROSITE" id="PS50126"/>
    </source>
</evidence>
<evidence type="ECO:0000256" key="4">
    <source>
        <dbReference type="ARBA" id="ARBA00022801"/>
    </source>
</evidence>
<evidence type="ECO:0000256" key="6">
    <source>
        <dbReference type="ARBA" id="ARBA00022884"/>
    </source>
</evidence>
<reference evidence="9 10" key="1">
    <citation type="submission" date="2019-03" db="EMBL/GenBank/DDBJ databases">
        <title>Characterization of a novel Mycoplasma cynos real-time PCR assay.</title>
        <authorList>
            <person name="Tallmadge R.L."/>
            <person name="Mitchell P.K."/>
            <person name="Goodman L."/>
        </authorList>
    </citation>
    <scope>NUCLEOTIDE SEQUENCE [LARGE SCALE GENOMIC DNA]</scope>
    <source>
        <strain evidence="9 10">1642</strain>
    </source>
</reference>
<comment type="catalytic activity">
    <reaction evidence="1 7">
        <text>Exonucleolytic cleavage in the 3'- to 5'-direction to yield nucleoside 5'-phosphates.</text>
        <dbReference type="EC" id="3.1.13.1"/>
    </reaction>
</comment>
<dbReference type="Gene3D" id="2.40.50.140">
    <property type="entry name" value="Nucleic acid-binding proteins"/>
    <property type="match status" value="2"/>
</dbReference>
<dbReference type="EMBL" id="SMDN01000007">
    <property type="protein sequence ID" value="TQC51521.1"/>
    <property type="molecule type" value="Genomic_DNA"/>
</dbReference>
<dbReference type="InterPro" id="IPR001900">
    <property type="entry name" value="RNase_II/R"/>
</dbReference>
<comment type="similarity">
    <text evidence="7">Belongs to the RNR ribonuclease family. RNase R subfamily.</text>
</comment>
<dbReference type="SUPFAM" id="SSF50249">
    <property type="entry name" value="Nucleic acid-binding proteins"/>
    <property type="match status" value="3"/>
</dbReference>
<dbReference type="InterPro" id="IPR011805">
    <property type="entry name" value="RNase_R"/>
</dbReference>
<dbReference type="HAMAP" id="MF_01895">
    <property type="entry name" value="RNase_R"/>
    <property type="match status" value="1"/>
</dbReference>
<name>A0A507SJV1_9BACT</name>
<dbReference type="OrthoDB" id="9764149at2"/>
<dbReference type="Proteomes" id="UP000320801">
    <property type="component" value="Unassembled WGS sequence"/>
</dbReference>
<proteinExistence type="inferred from homology"/>
<keyword evidence="2 7" id="KW-0963">Cytoplasm</keyword>
<comment type="function">
    <text evidence="7">3'-5' exoribonuclease that releases 5'-nucleoside monophosphates and is involved in maturation of structured RNAs.</text>
</comment>
<dbReference type="Pfam" id="PF00575">
    <property type="entry name" value="S1"/>
    <property type="match status" value="1"/>
</dbReference>
<dbReference type="InterPro" id="IPR004476">
    <property type="entry name" value="RNase_II/RNase_R"/>
</dbReference>
<keyword evidence="10" id="KW-1185">Reference proteome</keyword>
<comment type="subcellular location">
    <subcellularLocation>
        <location evidence="7">Cytoplasm</location>
    </subcellularLocation>
</comment>
<organism evidence="9 10">
    <name type="scientific">Mycoplasmopsis mucosicanis</name>
    <dbReference type="NCBI Taxonomy" id="458208"/>
    <lineage>
        <taxon>Bacteria</taxon>
        <taxon>Bacillati</taxon>
        <taxon>Mycoplasmatota</taxon>
        <taxon>Mycoplasmoidales</taxon>
        <taxon>Metamycoplasmataceae</taxon>
        <taxon>Mycoplasmopsis</taxon>
    </lineage>
</organism>
<evidence type="ECO:0000256" key="1">
    <source>
        <dbReference type="ARBA" id="ARBA00001849"/>
    </source>
</evidence>
<evidence type="ECO:0000313" key="9">
    <source>
        <dbReference type="EMBL" id="TQC51521.1"/>
    </source>
</evidence>
<evidence type="ECO:0000256" key="5">
    <source>
        <dbReference type="ARBA" id="ARBA00022839"/>
    </source>
</evidence>
<dbReference type="NCBIfam" id="TIGR02063">
    <property type="entry name" value="RNase_R"/>
    <property type="match status" value="1"/>
</dbReference>
<dbReference type="PANTHER" id="PTHR23355">
    <property type="entry name" value="RIBONUCLEASE"/>
    <property type="match status" value="1"/>
</dbReference>
<dbReference type="GO" id="GO:0008859">
    <property type="term" value="F:exoribonuclease II activity"/>
    <property type="evidence" value="ECO:0007669"/>
    <property type="project" value="UniProtKB-UniRule"/>
</dbReference>
<dbReference type="InterPro" id="IPR003029">
    <property type="entry name" value="S1_domain"/>
</dbReference>
<dbReference type="Pfam" id="PF00773">
    <property type="entry name" value="RNB"/>
    <property type="match status" value="1"/>
</dbReference>
<evidence type="ECO:0000256" key="7">
    <source>
        <dbReference type="HAMAP-Rule" id="MF_01895"/>
    </source>
</evidence>
<dbReference type="InterPro" id="IPR012340">
    <property type="entry name" value="NA-bd_OB-fold"/>
</dbReference>
<evidence type="ECO:0000256" key="2">
    <source>
        <dbReference type="ARBA" id="ARBA00022490"/>
    </source>
</evidence>
<dbReference type="GO" id="GO:0005829">
    <property type="term" value="C:cytosol"/>
    <property type="evidence" value="ECO:0007669"/>
    <property type="project" value="TreeGrafter"/>
</dbReference>
<dbReference type="PANTHER" id="PTHR23355:SF9">
    <property type="entry name" value="DIS3-LIKE EXONUCLEASE 2"/>
    <property type="match status" value="1"/>
</dbReference>
<keyword evidence="5 7" id="KW-0269">Exonuclease</keyword>
<keyword evidence="6 7" id="KW-0694">RNA-binding</keyword>
<keyword evidence="3 7" id="KW-0540">Nuclease</keyword>
<keyword evidence="4 7" id="KW-0378">Hydrolase</keyword>
<dbReference type="AlphaFoldDB" id="A0A507SJV1"/>
<dbReference type="NCBIfam" id="TIGR00358">
    <property type="entry name" value="3_prime_RNase"/>
    <property type="match status" value="1"/>
</dbReference>